<dbReference type="Proteomes" id="UP000589485">
    <property type="component" value="Unassembled WGS sequence"/>
</dbReference>
<accession>A0A7K7T2P0</accession>
<dbReference type="PROSITE" id="PS01031">
    <property type="entry name" value="SHSP"/>
    <property type="match status" value="1"/>
</dbReference>
<name>A0A7K7T2P0_9TYRA</name>
<dbReference type="InterPro" id="IPR037389">
    <property type="entry name" value="ODFP"/>
</dbReference>
<keyword evidence="7" id="KW-0282">Flagellum</keyword>
<dbReference type="SUPFAM" id="SSF49764">
    <property type="entry name" value="HSP20-like chaperones"/>
    <property type="match status" value="1"/>
</dbReference>
<comment type="similarity">
    <text evidence="10 11">Belongs to the small heat shock protein (HSP20) family.</text>
</comment>
<evidence type="ECO:0000256" key="1">
    <source>
        <dbReference type="ARBA" id="ARBA00001979"/>
    </source>
</evidence>
<keyword evidence="5" id="KW-0217">Developmental protein</keyword>
<evidence type="ECO:0000256" key="2">
    <source>
        <dbReference type="ARBA" id="ARBA00004230"/>
    </source>
</evidence>
<dbReference type="EMBL" id="VZSY01000494">
    <property type="protein sequence ID" value="NXA11105.1"/>
    <property type="molecule type" value="Genomic_DNA"/>
</dbReference>
<feature type="non-terminal residue" evidence="13">
    <location>
        <position position="83"/>
    </location>
</feature>
<comment type="subcellular location">
    <subcellularLocation>
        <location evidence="2">Cell projection</location>
        <location evidence="2">Cilium</location>
        <location evidence="2">Flagellum</location>
    </subcellularLocation>
    <subcellularLocation>
        <location evidence="3">Cytoplasm</location>
        <location evidence="3">Cytoskeleton</location>
        <location evidence="3">Microtubule organizing center</location>
        <location evidence="3">Centrosome</location>
    </subcellularLocation>
</comment>
<dbReference type="GO" id="GO:0099513">
    <property type="term" value="C:polymeric cytoskeletal fiber"/>
    <property type="evidence" value="ECO:0007669"/>
    <property type="project" value="InterPro"/>
</dbReference>
<sequence length="83" mass="9476">SRMQRFGRMSSSSRNRSRLALVDMKGFDPNDVTVMVKDRKVTVLAEHRDECNTSAAKTYNYRKLMKEFNLPAGVSENEVTCSL</sequence>
<comment type="function">
    <text evidence="1">Component of the outer dense fibers (ODF) of spermatozoa. ODF are filamentous structures located on the outside of the axoneme in the midpiece and principal piece of the mammalian sperm tail and may help to maintain the passive elastic structures and elastic recoil of the sperm tail.</text>
</comment>
<evidence type="ECO:0000256" key="6">
    <source>
        <dbReference type="ARBA" id="ARBA00022782"/>
    </source>
</evidence>
<dbReference type="GO" id="GO:0005813">
    <property type="term" value="C:centrosome"/>
    <property type="evidence" value="ECO:0007669"/>
    <property type="project" value="UniProtKB-SubCell"/>
</dbReference>
<evidence type="ECO:0000256" key="8">
    <source>
        <dbReference type="ARBA" id="ARBA00022871"/>
    </source>
</evidence>
<gene>
    <name evidence="13" type="primary">Odf1</name>
    <name evidence="13" type="ORF">SAPAEN_R13928</name>
</gene>
<dbReference type="PANTHER" id="PTHR17125">
    <property type="entry name" value="OUTER DENSE FIBER PROTEIN 1"/>
    <property type="match status" value="1"/>
</dbReference>
<dbReference type="OrthoDB" id="1431247at2759"/>
<evidence type="ECO:0000259" key="12">
    <source>
        <dbReference type="PROSITE" id="PS01031"/>
    </source>
</evidence>
<comment type="caution">
    <text evidence="13">The sequence shown here is derived from an EMBL/GenBank/DDBJ whole genome shotgun (WGS) entry which is preliminary data.</text>
</comment>
<dbReference type="GO" id="GO:0007283">
    <property type="term" value="P:spermatogenesis"/>
    <property type="evidence" value="ECO:0007669"/>
    <property type="project" value="UniProtKB-KW"/>
</dbReference>
<evidence type="ECO:0000313" key="14">
    <source>
        <dbReference type="Proteomes" id="UP000589485"/>
    </source>
</evidence>
<evidence type="ECO:0000256" key="9">
    <source>
        <dbReference type="ARBA" id="ARBA00023069"/>
    </source>
</evidence>
<dbReference type="AlphaFoldDB" id="A0A7K7T2P0"/>
<dbReference type="PANTHER" id="PTHR17125:SF2">
    <property type="entry name" value="OUTER DENSE FIBER PROTEIN 1"/>
    <property type="match status" value="1"/>
</dbReference>
<evidence type="ECO:0000256" key="5">
    <source>
        <dbReference type="ARBA" id="ARBA00022473"/>
    </source>
</evidence>
<reference evidence="13 14" key="1">
    <citation type="submission" date="2019-09" db="EMBL/GenBank/DDBJ databases">
        <title>Bird 10,000 Genomes (B10K) Project - Family phase.</title>
        <authorList>
            <person name="Zhang G."/>
        </authorList>
    </citation>
    <scope>NUCLEOTIDE SEQUENCE [LARGE SCALE GENOMIC DNA]</scope>
    <source>
        <strain evidence="13">B10K-DU-030-41</strain>
        <tissue evidence="13">Muscle</tissue>
    </source>
</reference>
<dbReference type="GO" id="GO:0031514">
    <property type="term" value="C:motile cilium"/>
    <property type="evidence" value="ECO:0007669"/>
    <property type="project" value="UniProtKB-SubCell"/>
</dbReference>
<keyword evidence="9" id="KW-0966">Cell projection</keyword>
<evidence type="ECO:0000313" key="13">
    <source>
        <dbReference type="EMBL" id="NXA11105.1"/>
    </source>
</evidence>
<feature type="non-terminal residue" evidence="13">
    <location>
        <position position="1"/>
    </location>
</feature>
<evidence type="ECO:0000256" key="3">
    <source>
        <dbReference type="ARBA" id="ARBA00004300"/>
    </source>
</evidence>
<keyword evidence="6" id="KW-0221">Differentiation</keyword>
<dbReference type="InterPro" id="IPR008978">
    <property type="entry name" value="HSP20-like_chaperone"/>
</dbReference>
<dbReference type="Gene3D" id="2.60.40.790">
    <property type="match status" value="1"/>
</dbReference>
<dbReference type="GO" id="GO:0030154">
    <property type="term" value="P:cell differentiation"/>
    <property type="evidence" value="ECO:0007669"/>
    <property type="project" value="UniProtKB-KW"/>
</dbReference>
<evidence type="ECO:0000256" key="4">
    <source>
        <dbReference type="ARBA" id="ARBA00019020"/>
    </source>
</evidence>
<evidence type="ECO:0000256" key="10">
    <source>
        <dbReference type="PROSITE-ProRule" id="PRU00285"/>
    </source>
</evidence>
<keyword evidence="9" id="KW-0969">Cilium</keyword>
<evidence type="ECO:0000256" key="7">
    <source>
        <dbReference type="ARBA" id="ARBA00022846"/>
    </source>
</evidence>
<dbReference type="InterPro" id="IPR002068">
    <property type="entry name" value="A-crystallin/Hsp20_dom"/>
</dbReference>
<protein>
    <recommendedName>
        <fullName evidence="4">Outer dense fiber protein 1</fullName>
    </recommendedName>
</protein>
<keyword evidence="8" id="KW-0744">Spermatogenesis</keyword>
<keyword evidence="14" id="KW-1185">Reference proteome</keyword>
<feature type="domain" description="SHSP" evidence="12">
    <location>
        <begin position="1"/>
        <end position="83"/>
    </location>
</feature>
<proteinExistence type="inferred from homology"/>
<organism evidence="13 14">
    <name type="scientific">Sapayoa aenigma</name>
    <name type="common">broad-billed sapayoa</name>
    <dbReference type="NCBI Taxonomy" id="239371"/>
    <lineage>
        <taxon>Eukaryota</taxon>
        <taxon>Metazoa</taxon>
        <taxon>Chordata</taxon>
        <taxon>Craniata</taxon>
        <taxon>Vertebrata</taxon>
        <taxon>Euteleostomi</taxon>
        <taxon>Archelosauria</taxon>
        <taxon>Archosauria</taxon>
        <taxon>Dinosauria</taxon>
        <taxon>Saurischia</taxon>
        <taxon>Theropoda</taxon>
        <taxon>Coelurosauria</taxon>
        <taxon>Aves</taxon>
        <taxon>Neognathae</taxon>
        <taxon>Neoaves</taxon>
        <taxon>Telluraves</taxon>
        <taxon>Australaves</taxon>
        <taxon>Passeriformes</taxon>
        <taxon>Tyrannidae</taxon>
        <taxon>Sapayoa</taxon>
    </lineage>
</organism>
<dbReference type="Pfam" id="PF00011">
    <property type="entry name" value="HSP20"/>
    <property type="match status" value="1"/>
</dbReference>
<evidence type="ECO:0000256" key="11">
    <source>
        <dbReference type="RuleBase" id="RU003616"/>
    </source>
</evidence>